<name>C0PJR4_MAIZE</name>
<protein>
    <submittedName>
        <fullName evidence="2">Uncharacterized protein</fullName>
    </submittedName>
</protein>
<organism evidence="2">
    <name type="scientific">Zea mays</name>
    <name type="common">Maize</name>
    <dbReference type="NCBI Taxonomy" id="4577"/>
    <lineage>
        <taxon>Eukaryota</taxon>
        <taxon>Viridiplantae</taxon>
        <taxon>Streptophyta</taxon>
        <taxon>Embryophyta</taxon>
        <taxon>Tracheophyta</taxon>
        <taxon>Spermatophyta</taxon>
        <taxon>Magnoliopsida</taxon>
        <taxon>Liliopsida</taxon>
        <taxon>Poales</taxon>
        <taxon>Poaceae</taxon>
        <taxon>PACMAD clade</taxon>
        <taxon>Panicoideae</taxon>
        <taxon>Andropogonodae</taxon>
        <taxon>Andropogoneae</taxon>
        <taxon>Tripsacinae</taxon>
        <taxon>Zea</taxon>
    </lineage>
</organism>
<proteinExistence type="evidence at transcript level"/>
<dbReference type="EMBL" id="BT068533">
    <property type="protein sequence ID" value="ACN35430.1"/>
    <property type="molecule type" value="mRNA"/>
</dbReference>
<reference evidence="2" key="1">
    <citation type="journal article" date="2009" name="PLoS Genet.">
        <title>Sequencing, mapping, and analysis of 27,455 maize full-length cDNAs.</title>
        <authorList>
            <person name="Soderlund C."/>
            <person name="Descour A."/>
            <person name="Kudrna D."/>
            <person name="Bomhoff M."/>
            <person name="Boyd L."/>
            <person name="Currie J."/>
            <person name="Angelova A."/>
            <person name="Collura K."/>
            <person name="Wissotski M."/>
            <person name="Ashley E."/>
            <person name="Morrow D."/>
            <person name="Fernandes J."/>
            <person name="Walbot V."/>
            <person name="Yu Y."/>
        </authorList>
    </citation>
    <scope>NUCLEOTIDE SEQUENCE</scope>
    <source>
        <strain evidence="2">B73</strain>
    </source>
</reference>
<evidence type="ECO:0000313" key="2">
    <source>
        <dbReference type="EMBL" id="ACN35430.1"/>
    </source>
</evidence>
<sequence length="276" mass="30083">MASSSPHHLPMETSSAQEGGKAGPTPLCCSHGTSLPLCSCAGNPLKRREPRPSHGCRPPLPPCCPTPSPSNQRPPARVKGGQLPAVADHGCPAAGDFLPSAPPSEHPNSAPPCSIFAVPAPSSAHSGEPLLAVRRGACQLFVKMRSKPRAAGSLFREAQWTARRRRSPWFAVFAQPLCRRRSPPVRPRRFMFDSASGYFPMINCVCAVWFLFCGGEEPCVLREEGQSFNARRMFGAMHKSESPSFLQTPFGFVYVPRDGDRARDMVPTTRCSWWTT</sequence>
<dbReference type="KEGG" id="zma:100383881"/>
<evidence type="ECO:0000256" key="1">
    <source>
        <dbReference type="SAM" id="MobiDB-lite"/>
    </source>
</evidence>
<feature type="region of interest" description="Disordered" evidence="1">
    <location>
        <begin position="66"/>
        <end position="108"/>
    </location>
</feature>
<feature type="compositionally biased region" description="Polar residues" evidence="1">
    <location>
        <begin position="1"/>
        <end position="17"/>
    </location>
</feature>
<dbReference type="AlphaFoldDB" id="C0PJR4"/>
<feature type="region of interest" description="Disordered" evidence="1">
    <location>
        <begin position="1"/>
        <end position="25"/>
    </location>
</feature>
<accession>C0PJR4</accession>